<evidence type="ECO:0000313" key="21">
    <source>
        <dbReference type="EMBL" id="SDX70138.1"/>
    </source>
</evidence>
<evidence type="ECO:0000256" key="3">
    <source>
        <dbReference type="ARBA" id="ARBA00007261"/>
    </source>
</evidence>
<dbReference type="FunFam" id="3.30.830.10:FF:000005">
    <property type="entry name" value="nardilysin isoform X1"/>
    <property type="match status" value="1"/>
</dbReference>
<dbReference type="OrthoDB" id="9811314at2"/>
<dbReference type="EC" id="3.4.24.55" evidence="4"/>
<evidence type="ECO:0000256" key="4">
    <source>
        <dbReference type="ARBA" id="ARBA00012449"/>
    </source>
</evidence>
<keyword evidence="8" id="KW-0378">Hydrolase</keyword>
<dbReference type="PANTHER" id="PTHR43690">
    <property type="entry name" value="NARDILYSIN"/>
    <property type="match status" value="1"/>
</dbReference>
<feature type="signal peptide" evidence="16">
    <location>
        <begin position="1"/>
        <end position="33"/>
    </location>
</feature>
<evidence type="ECO:0000259" key="17">
    <source>
        <dbReference type="Pfam" id="PF00675"/>
    </source>
</evidence>
<dbReference type="GO" id="GO:0006508">
    <property type="term" value="P:proteolysis"/>
    <property type="evidence" value="ECO:0007669"/>
    <property type="project" value="UniProtKB-KW"/>
</dbReference>
<sequence length="951" mass="106723">MRVTRETMPVRRSTALQLLTLLCLLVLSSFVQGADAPVQSPNDRNDYRLVTLDNELRVLLVSAPGSEKAAASLNVRVGSGDDPAEREGLAHFLEHMLFLGTEKYPEPGEYQQFIKSHGGEHNAFTAFQDTNYFFDIQADQLEDALDRFAQQFSAPLFTAELVERERRAVHSEYTAKIQEDGRRFYSARKQALNPAHASSQYAVGNLTTLEDTEERPLRPDLVRFWQQHYSANLMTLVVYGPQSLDQLEAMIRPRFSAIENHALPPRDHTAPLFAAGQLPARLDVEALRDIRNLTLSFPIPSQRDLYRTKPASYVANLLGHEGPGSLLDVLKNHGWVESLSAGAGTDTGVEATLEIGMDLTPQGMAHQNEIIGLTFTYIDKVREEGISEDRFKEMQQLADIGFRFKERQDPINEVTRLSMELAEVAPRDVLQAPWMMADYDPDGYRNVLEQLSPDNVLISVLAQTPLAEDAPRTPWYDTAYTLTALDSEQLAALSVPETLSQQLAMPEPNPFVPEDLSLVSGETMKQPEPLATNTNLALWYARDTRFDTPKANIYLSLRSPIARSSARNTVLTTLYVDAINDGLNAWAYPARLAGLNYSVYPHLRGVTIRVGGYSDKLHSLLSRILIQLAHPELSEQRFNIARRNLLDDLRNKAQARPVEQTSEYVQTTLLEGAWSVEDRLAAAERLSFDDLKEFAGHFINQLDPVMLAHGNLTKASALNITHQAEALLLQDSEAVTVPRSGVRRLPDGETDVSLEVQHPDTGYTLYLQGDNNGYPERASFRLLGQIISGPFYEEIRTQRQLGYIVYATSFEMLDTPALGLVVQSPEAEPEAIDQAVREFTADFIARLDNMDEAMLDREKQAVISTLLDQDRKLSDASNRFWQEIDRDNAQFDTREQLAEAITKISHEQLMATYRNALEKRQRALRATTSRQPQDNAALTSTLTERQAVPNS</sequence>
<comment type="function">
    <text evidence="2">Endopeptidase that degrades small peptides of less than 7 kDa, such as glucagon and insulin.</text>
</comment>
<dbReference type="Proteomes" id="UP000199675">
    <property type="component" value="Unassembled WGS sequence"/>
</dbReference>
<evidence type="ECO:0000256" key="12">
    <source>
        <dbReference type="ARBA" id="ARBA00031184"/>
    </source>
</evidence>
<keyword evidence="22" id="KW-1185">Reference proteome</keyword>
<evidence type="ECO:0000256" key="15">
    <source>
        <dbReference type="SAM" id="MobiDB-lite"/>
    </source>
</evidence>
<feature type="chain" id="PRO_5011444771" description="Protease 3" evidence="16">
    <location>
        <begin position="34"/>
        <end position="951"/>
    </location>
</feature>
<dbReference type="RefSeq" id="WP_091817528.1">
    <property type="nucleotide sequence ID" value="NZ_FNNE01000014.1"/>
</dbReference>
<dbReference type="SUPFAM" id="SSF63411">
    <property type="entry name" value="LuxS/MPP-like metallohydrolase"/>
    <property type="match status" value="4"/>
</dbReference>
<feature type="compositionally biased region" description="Polar residues" evidence="15">
    <location>
        <begin position="926"/>
        <end position="951"/>
    </location>
</feature>
<evidence type="ECO:0000256" key="1">
    <source>
        <dbReference type="ARBA" id="ARBA00001947"/>
    </source>
</evidence>
<feature type="domain" description="Peptidase M16 C-terminal" evidence="18">
    <location>
        <begin position="219"/>
        <end position="396"/>
    </location>
</feature>
<feature type="region of interest" description="Disordered" evidence="15">
    <location>
        <begin position="924"/>
        <end position="951"/>
    </location>
</feature>
<evidence type="ECO:0000259" key="19">
    <source>
        <dbReference type="Pfam" id="PF16187"/>
    </source>
</evidence>
<keyword evidence="7" id="KW-0479">Metal-binding</keyword>
<accession>A0A1H3DVK2</accession>
<evidence type="ECO:0000259" key="18">
    <source>
        <dbReference type="Pfam" id="PF05193"/>
    </source>
</evidence>
<evidence type="ECO:0000256" key="16">
    <source>
        <dbReference type="SAM" id="SignalP"/>
    </source>
</evidence>
<dbReference type="InterPro" id="IPR050626">
    <property type="entry name" value="Peptidase_M16"/>
</dbReference>
<dbReference type="InterPro" id="IPR054734">
    <property type="entry name" value="PqqF-like_C_4"/>
</dbReference>
<dbReference type="GO" id="GO:0005737">
    <property type="term" value="C:cytoplasm"/>
    <property type="evidence" value="ECO:0007669"/>
    <property type="project" value="UniProtKB-ARBA"/>
</dbReference>
<dbReference type="Gene3D" id="3.30.830.10">
    <property type="entry name" value="Metalloenzyme, LuxS/M16 peptidase-like"/>
    <property type="match status" value="4"/>
</dbReference>
<dbReference type="GO" id="GO:0046872">
    <property type="term" value="F:metal ion binding"/>
    <property type="evidence" value="ECO:0007669"/>
    <property type="project" value="UniProtKB-KW"/>
</dbReference>
<keyword evidence="6" id="KW-0645">Protease</keyword>
<dbReference type="GO" id="GO:0004222">
    <property type="term" value="F:metalloendopeptidase activity"/>
    <property type="evidence" value="ECO:0007669"/>
    <property type="project" value="UniProtKB-EC"/>
</dbReference>
<organism evidence="21 22">
    <name type="scientific">Marinobacter mobilis</name>
    <dbReference type="NCBI Taxonomy" id="488533"/>
    <lineage>
        <taxon>Bacteria</taxon>
        <taxon>Pseudomonadati</taxon>
        <taxon>Pseudomonadota</taxon>
        <taxon>Gammaproteobacteria</taxon>
        <taxon>Pseudomonadales</taxon>
        <taxon>Marinobacteraceae</taxon>
        <taxon>Marinobacter</taxon>
    </lineage>
</organism>
<evidence type="ECO:0000313" key="22">
    <source>
        <dbReference type="Proteomes" id="UP000199675"/>
    </source>
</evidence>
<comment type="cofactor">
    <cofactor evidence="1">
        <name>Zn(2+)</name>
        <dbReference type="ChEBI" id="CHEBI:29105"/>
    </cofactor>
</comment>
<dbReference type="STRING" id="488533.SAMN04487960_1146"/>
<dbReference type="Pfam" id="PF00675">
    <property type="entry name" value="Peptidase_M16"/>
    <property type="match status" value="1"/>
</dbReference>
<comment type="similarity">
    <text evidence="3 14">Belongs to the peptidase M16 family.</text>
</comment>
<evidence type="ECO:0000259" key="20">
    <source>
        <dbReference type="Pfam" id="PF22456"/>
    </source>
</evidence>
<feature type="domain" description="Coenzyme PQQ synthesis protein F-like C-terminal lobe" evidence="20">
    <location>
        <begin position="782"/>
        <end position="881"/>
    </location>
</feature>
<keyword evidence="10" id="KW-0482">Metalloprotease</keyword>
<evidence type="ECO:0000256" key="10">
    <source>
        <dbReference type="ARBA" id="ARBA00023049"/>
    </source>
</evidence>
<evidence type="ECO:0000256" key="11">
    <source>
        <dbReference type="ARBA" id="ARBA00029597"/>
    </source>
</evidence>
<dbReference type="InterPro" id="IPR032632">
    <property type="entry name" value="Peptidase_M16_M"/>
</dbReference>
<dbReference type="Pfam" id="PF16187">
    <property type="entry name" value="Peptidase_M16_M"/>
    <property type="match status" value="1"/>
</dbReference>
<reference evidence="21 22" key="1">
    <citation type="submission" date="2016-10" db="EMBL/GenBank/DDBJ databases">
        <authorList>
            <person name="de Groot N.N."/>
        </authorList>
    </citation>
    <scope>NUCLEOTIDE SEQUENCE [LARGE SCALE GENOMIC DNA]</scope>
    <source>
        <strain evidence="21 22">CGMCC 1.7059</strain>
    </source>
</reference>
<dbReference type="EMBL" id="FNNE01000014">
    <property type="protein sequence ID" value="SDX70138.1"/>
    <property type="molecule type" value="Genomic_DNA"/>
</dbReference>
<dbReference type="InterPro" id="IPR011765">
    <property type="entry name" value="Pept_M16_N"/>
</dbReference>
<dbReference type="FunFam" id="3.30.830.10:FF:000012">
    <property type="entry name" value="Protease 3"/>
    <property type="match status" value="1"/>
</dbReference>
<feature type="domain" description="Peptidase M16 middle/third" evidence="19">
    <location>
        <begin position="402"/>
        <end position="682"/>
    </location>
</feature>
<dbReference type="Pfam" id="PF05193">
    <property type="entry name" value="Peptidase_M16_C"/>
    <property type="match status" value="1"/>
</dbReference>
<evidence type="ECO:0000256" key="2">
    <source>
        <dbReference type="ARBA" id="ARBA00002184"/>
    </source>
</evidence>
<dbReference type="AlphaFoldDB" id="A0A1H3DVK2"/>
<keyword evidence="9" id="KW-0862">Zinc</keyword>
<evidence type="ECO:0000256" key="13">
    <source>
        <dbReference type="ARBA" id="ARBA00033450"/>
    </source>
</evidence>
<evidence type="ECO:0000256" key="9">
    <source>
        <dbReference type="ARBA" id="ARBA00022833"/>
    </source>
</evidence>
<keyword evidence="16" id="KW-0732">Signal</keyword>
<gene>
    <name evidence="21" type="ORF">SAMN04487960_1146</name>
</gene>
<feature type="domain" description="Peptidase M16 N-terminal" evidence="17">
    <location>
        <begin position="57"/>
        <end position="179"/>
    </location>
</feature>
<dbReference type="InterPro" id="IPR011249">
    <property type="entry name" value="Metalloenz_LuxS/M16"/>
</dbReference>
<evidence type="ECO:0000256" key="14">
    <source>
        <dbReference type="RuleBase" id="RU004447"/>
    </source>
</evidence>
<dbReference type="PANTHER" id="PTHR43690:SF18">
    <property type="entry name" value="INSULIN-DEGRADING ENZYME-RELATED"/>
    <property type="match status" value="1"/>
</dbReference>
<dbReference type="InterPro" id="IPR007863">
    <property type="entry name" value="Peptidase_M16_C"/>
</dbReference>
<proteinExistence type="inferred from homology"/>
<name>A0A1H3DVK2_9GAMM</name>
<evidence type="ECO:0000256" key="8">
    <source>
        <dbReference type="ARBA" id="ARBA00022801"/>
    </source>
</evidence>
<evidence type="ECO:0000256" key="5">
    <source>
        <dbReference type="ARBA" id="ARBA00017565"/>
    </source>
</evidence>
<evidence type="ECO:0000256" key="7">
    <source>
        <dbReference type="ARBA" id="ARBA00022723"/>
    </source>
</evidence>
<evidence type="ECO:0000256" key="6">
    <source>
        <dbReference type="ARBA" id="ARBA00022670"/>
    </source>
</evidence>
<dbReference type="Pfam" id="PF22456">
    <property type="entry name" value="PqqF-like_C_4"/>
    <property type="match status" value="1"/>
</dbReference>
<dbReference type="PROSITE" id="PS00143">
    <property type="entry name" value="INSULINASE"/>
    <property type="match status" value="1"/>
</dbReference>
<protein>
    <recommendedName>
        <fullName evidence="5">Protease 3</fullName>
        <ecNumber evidence="4">3.4.24.55</ecNumber>
    </recommendedName>
    <alternativeName>
        <fullName evidence="13">Pitrilysin</fullName>
    </alternativeName>
    <alternativeName>
        <fullName evidence="12">Protease III</fullName>
    </alternativeName>
    <alternativeName>
        <fullName evidence="11">Protease pi</fullName>
    </alternativeName>
</protein>
<dbReference type="InterPro" id="IPR001431">
    <property type="entry name" value="Pept_M16_Zn_BS"/>
</dbReference>